<feature type="transmembrane region" description="Helical" evidence="1">
    <location>
        <begin position="6"/>
        <end position="24"/>
    </location>
</feature>
<reference evidence="2 3" key="1">
    <citation type="journal article" date="2014" name="Genome Announc.">
        <title>Draft Genome Sequence of Brevibacillus panacihumi Strain W25, a Halotolerant Hydrocarbon-Degrading Bacterium.</title>
        <authorList>
            <person name="Wang X."/>
            <person name="Jin D."/>
            <person name="Zhou L."/>
            <person name="Wu L."/>
            <person name="An W."/>
            <person name="Chen Y."/>
            <person name="Zhao L."/>
        </authorList>
    </citation>
    <scope>NUCLEOTIDE SEQUENCE [LARGE SCALE GENOMIC DNA]</scope>
    <source>
        <strain evidence="2 3">W25</strain>
    </source>
</reference>
<keyword evidence="1" id="KW-0472">Membrane</keyword>
<dbReference type="PATRIC" id="fig|1408254.3.peg.1359"/>
<dbReference type="EMBL" id="AYJU01000003">
    <property type="protein sequence ID" value="EST55475.1"/>
    <property type="molecule type" value="Genomic_DNA"/>
</dbReference>
<dbReference type="Proteomes" id="UP000017973">
    <property type="component" value="Unassembled WGS sequence"/>
</dbReference>
<evidence type="ECO:0000313" key="2">
    <source>
        <dbReference type="EMBL" id="EST55475.1"/>
    </source>
</evidence>
<keyword evidence="1" id="KW-0812">Transmembrane</keyword>
<organism evidence="2 3">
    <name type="scientific">Brevibacillus panacihumi W25</name>
    <dbReference type="NCBI Taxonomy" id="1408254"/>
    <lineage>
        <taxon>Bacteria</taxon>
        <taxon>Bacillati</taxon>
        <taxon>Bacillota</taxon>
        <taxon>Bacilli</taxon>
        <taxon>Bacillales</taxon>
        <taxon>Paenibacillaceae</taxon>
        <taxon>Brevibacillus</taxon>
    </lineage>
</organism>
<evidence type="ECO:0008006" key="4">
    <source>
        <dbReference type="Google" id="ProtNLM"/>
    </source>
</evidence>
<keyword evidence="3" id="KW-1185">Reference proteome</keyword>
<dbReference type="AlphaFoldDB" id="V6MC52"/>
<comment type="caution">
    <text evidence="2">The sequence shown here is derived from an EMBL/GenBank/DDBJ whole genome shotgun (WGS) entry which is preliminary data.</text>
</comment>
<accession>V6MC52</accession>
<gene>
    <name evidence="2" type="ORF">T458_06830</name>
</gene>
<keyword evidence="1" id="KW-1133">Transmembrane helix</keyword>
<evidence type="ECO:0000313" key="3">
    <source>
        <dbReference type="Proteomes" id="UP000017973"/>
    </source>
</evidence>
<sequence length="49" mass="5472">MTPGFIAALVIVCLLIIWVSIWVTNKAYSRKPDTIDPVKPIQSKNDVES</sequence>
<proteinExistence type="predicted"/>
<evidence type="ECO:0000256" key="1">
    <source>
        <dbReference type="SAM" id="Phobius"/>
    </source>
</evidence>
<dbReference type="HOGENOM" id="CLU_214231_0_0_9"/>
<name>V6MC52_9BACL</name>
<protein>
    <recommendedName>
        <fullName evidence="4">YtzI protein</fullName>
    </recommendedName>
</protein>